<gene>
    <name evidence="2" type="ORF">GCM10022421_09090</name>
</gene>
<evidence type="ECO:0000313" key="2">
    <source>
        <dbReference type="EMBL" id="GAA3704459.1"/>
    </source>
</evidence>
<dbReference type="Gene3D" id="2.60.120.200">
    <property type="match status" value="1"/>
</dbReference>
<sequence>MITVSGILKTPGGAVLANTEIKFYAVATASNVLQGTTGLILTGSDGSYSVTLQQGSHRVTVRQGNTRPETIGTVHISVDTTASTLNELLLAASAASPGNPLADEVLAARDRAETAATEAEATRAATEALRDNTQSLRDQTSEISGLSTVAEAIATARLPQPDVFIPFNDSLRIERGYGTHDQIDVSAAQDGSVMVNLPSKSADFSRTSGAESINKFGQLTTQGVDEAGISSQGVDIYNAALAVTKWSEDLNNVSWKSARSTLASLGAITTLNNKLGWKIEGDGTEGTSYIYLPSFTTEDSQVYQVGVFVKAAEKDTFQLGFPVGNGFDGQAFEFNLSTFTAVNLSSTNKGTATLVPLDDDWFWCTAWAECTTGATANWILFSMGLNLPLGSGVQLTGLVVTKGLSPYIKTEDTSGVLRSPDSLRIPIVNNMPAPGRPFTLVLDYSLPLGTSFNLIYMLTVGSLTHPEGCLRLALSQTGALYAGSVNNAHVSIFPTGLETPGMRRLGIAYDGSIVRAYADGVWLGDSDPGAMLYPRSGDIHLGRYSSSGYAMDGSVKALRVYHRTLTSEQMAALGGPQ</sequence>
<reference evidence="3" key="1">
    <citation type="journal article" date="2019" name="Int. J. Syst. Evol. Microbiol.">
        <title>The Global Catalogue of Microorganisms (GCM) 10K type strain sequencing project: providing services to taxonomists for standard genome sequencing and annotation.</title>
        <authorList>
            <consortium name="The Broad Institute Genomics Platform"/>
            <consortium name="The Broad Institute Genome Sequencing Center for Infectious Disease"/>
            <person name="Wu L."/>
            <person name="Ma J."/>
        </authorList>
    </citation>
    <scope>NUCLEOTIDE SEQUENCE [LARGE SCALE GENOMIC DNA]</scope>
    <source>
        <strain evidence="3">JCM 17329</strain>
    </source>
</reference>
<organism evidence="2 3">
    <name type="scientific">Oceanisphaera sediminis</name>
    <dbReference type="NCBI Taxonomy" id="981381"/>
    <lineage>
        <taxon>Bacteria</taxon>
        <taxon>Pseudomonadati</taxon>
        <taxon>Pseudomonadota</taxon>
        <taxon>Gammaproteobacteria</taxon>
        <taxon>Aeromonadales</taxon>
        <taxon>Aeromonadaceae</taxon>
        <taxon>Oceanisphaera</taxon>
    </lineage>
</organism>
<dbReference type="SUPFAM" id="SSF49899">
    <property type="entry name" value="Concanavalin A-like lectins/glucanases"/>
    <property type="match status" value="1"/>
</dbReference>
<feature type="domain" description="Lambda-like tail fibre protein N-terminal" evidence="1">
    <location>
        <begin position="2"/>
        <end position="107"/>
    </location>
</feature>
<dbReference type="Proteomes" id="UP001501479">
    <property type="component" value="Unassembled WGS sequence"/>
</dbReference>
<name>A0ABP7DJ81_9GAMM</name>
<dbReference type="InterPro" id="IPR013609">
    <property type="entry name" value="Stf-like_N"/>
</dbReference>
<evidence type="ECO:0000259" key="1">
    <source>
        <dbReference type="Pfam" id="PF08400"/>
    </source>
</evidence>
<protein>
    <recommendedName>
        <fullName evidence="1">Lambda-like tail fibre protein N-terminal domain-containing protein</fullName>
    </recommendedName>
</protein>
<keyword evidence="3" id="KW-1185">Reference proteome</keyword>
<accession>A0ABP7DJ81</accession>
<dbReference type="RefSeq" id="WP_344962849.1">
    <property type="nucleotide sequence ID" value="NZ_BAABDS010000010.1"/>
</dbReference>
<dbReference type="InterPro" id="IPR013320">
    <property type="entry name" value="ConA-like_dom_sf"/>
</dbReference>
<proteinExistence type="predicted"/>
<comment type="caution">
    <text evidence="2">The sequence shown here is derived from an EMBL/GenBank/DDBJ whole genome shotgun (WGS) entry which is preliminary data.</text>
</comment>
<evidence type="ECO:0000313" key="3">
    <source>
        <dbReference type="Proteomes" id="UP001501479"/>
    </source>
</evidence>
<dbReference type="Pfam" id="PF08400">
    <property type="entry name" value="phage_tail_N"/>
    <property type="match status" value="1"/>
</dbReference>
<dbReference type="EMBL" id="BAABDS010000010">
    <property type="protein sequence ID" value="GAA3704459.1"/>
    <property type="molecule type" value="Genomic_DNA"/>
</dbReference>